<dbReference type="InterPro" id="IPR052949">
    <property type="entry name" value="PA_immunity-related"/>
</dbReference>
<evidence type="ECO:0008006" key="3">
    <source>
        <dbReference type="Google" id="ProtNLM"/>
    </source>
</evidence>
<proteinExistence type="predicted"/>
<dbReference type="AlphaFoldDB" id="A0A1V4A414"/>
<dbReference type="Proteomes" id="UP000190539">
    <property type="component" value="Unassembled WGS sequence"/>
</dbReference>
<comment type="caution">
    <text evidence="1">The sequence shown here is derived from an EMBL/GenBank/DDBJ whole genome shotgun (WGS) entry which is preliminary data.</text>
</comment>
<dbReference type="PANTHER" id="PTHR42999">
    <property type="entry name" value="ANTIBIOTIC RESISTANCE PROTEIN MCBG"/>
    <property type="match status" value="1"/>
</dbReference>
<evidence type="ECO:0000313" key="2">
    <source>
        <dbReference type="Proteomes" id="UP000190539"/>
    </source>
</evidence>
<evidence type="ECO:0000313" key="1">
    <source>
        <dbReference type="EMBL" id="OON75176.1"/>
    </source>
</evidence>
<dbReference type="STRING" id="83656.B1H18_23805"/>
<dbReference type="InterPro" id="IPR001646">
    <property type="entry name" value="5peptide_repeat"/>
</dbReference>
<reference evidence="1 2" key="1">
    <citation type="submission" date="2017-02" db="EMBL/GenBank/DDBJ databases">
        <title>Draft Genome Sequence of Streptomyces tsukubaensis F601, a Producer of the immunosuppressant tacrolimus FK506.</title>
        <authorList>
            <person name="Zong G."/>
            <person name="Zhong C."/>
            <person name="Fu J."/>
            <person name="Qin R."/>
            <person name="Cao G."/>
        </authorList>
    </citation>
    <scope>NUCLEOTIDE SEQUENCE [LARGE SCALE GENOMIC DNA]</scope>
    <source>
        <strain evidence="1 2">F601</strain>
    </source>
</reference>
<gene>
    <name evidence="1" type="ORF">B1H18_23805</name>
</gene>
<dbReference type="PANTHER" id="PTHR42999:SF1">
    <property type="entry name" value="PENTAPEPTIDE REPEAT-CONTAINING PROTEIN"/>
    <property type="match status" value="1"/>
</dbReference>
<keyword evidence="2" id="KW-1185">Reference proteome</keyword>
<dbReference type="RefSeq" id="WP_077970965.1">
    <property type="nucleotide sequence ID" value="NZ_CP045178.1"/>
</dbReference>
<name>A0A1V4A414_9ACTN</name>
<protein>
    <recommendedName>
        <fullName evidence="3">Pentapeptide repeat-containing protein</fullName>
    </recommendedName>
</protein>
<dbReference type="OrthoDB" id="2579959at2"/>
<sequence>MADLPYAAYLQAHAGELADKGDYDTLLFEGLDFSTAANGARFIECAFTGVAFGGIRFRECLFNDVWVQNSRWMGTDLVDSKWLDAEVVANVFAGVELFGSELRRVAFHQCKFDSINGRGSNMEDVQFVDCLLKDVDLSGATLSNVAFTGSRLNGVRLAKAQMDRVDLSGATALELTDGHGDLKGATISWSQLVDIAPMFANALGVAVK</sequence>
<accession>A0A1V4A414</accession>
<organism evidence="1 2">
    <name type="scientific">Streptomyces tsukubensis</name>
    <dbReference type="NCBI Taxonomy" id="83656"/>
    <lineage>
        <taxon>Bacteria</taxon>
        <taxon>Bacillati</taxon>
        <taxon>Actinomycetota</taxon>
        <taxon>Actinomycetes</taxon>
        <taxon>Kitasatosporales</taxon>
        <taxon>Streptomycetaceae</taxon>
        <taxon>Streptomyces</taxon>
    </lineage>
</organism>
<dbReference type="SUPFAM" id="SSF141571">
    <property type="entry name" value="Pentapeptide repeat-like"/>
    <property type="match status" value="1"/>
</dbReference>
<dbReference type="Gene3D" id="2.160.20.80">
    <property type="entry name" value="E3 ubiquitin-protein ligase SopA"/>
    <property type="match status" value="1"/>
</dbReference>
<dbReference type="Pfam" id="PF13599">
    <property type="entry name" value="Pentapeptide_4"/>
    <property type="match status" value="1"/>
</dbReference>
<dbReference type="EMBL" id="MVFC01000024">
    <property type="protein sequence ID" value="OON75176.1"/>
    <property type="molecule type" value="Genomic_DNA"/>
</dbReference>